<sequence>MGVKVMLHNAKGNDGGQGNVPQCQGVNDGGQSYDPQCHGANDGGREGCNMMDVGILLCEYYFSMSMSFHKIIRENVFKKTFNRTCPISDWTITVESFCNPES</sequence>
<comment type="caution">
    <text evidence="1">The sequence shown here is derived from an EMBL/GenBank/DDBJ whole genome shotgun (WGS) entry which is preliminary data.</text>
</comment>
<organism evidence="1 2">
    <name type="scientific">Caerostris darwini</name>
    <dbReference type="NCBI Taxonomy" id="1538125"/>
    <lineage>
        <taxon>Eukaryota</taxon>
        <taxon>Metazoa</taxon>
        <taxon>Ecdysozoa</taxon>
        <taxon>Arthropoda</taxon>
        <taxon>Chelicerata</taxon>
        <taxon>Arachnida</taxon>
        <taxon>Araneae</taxon>
        <taxon>Araneomorphae</taxon>
        <taxon>Entelegynae</taxon>
        <taxon>Araneoidea</taxon>
        <taxon>Araneidae</taxon>
        <taxon>Caerostris</taxon>
    </lineage>
</organism>
<evidence type="ECO:0000313" key="1">
    <source>
        <dbReference type="EMBL" id="GIX93820.1"/>
    </source>
</evidence>
<keyword evidence="2" id="KW-1185">Reference proteome</keyword>
<dbReference type="AlphaFoldDB" id="A0AAV4P9F0"/>
<proteinExistence type="predicted"/>
<gene>
    <name evidence="1" type="ORF">CDAR_801</name>
</gene>
<reference evidence="1 2" key="1">
    <citation type="submission" date="2021-06" db="EMBL/GenBank/DDBJ databases">
        <title>Caerostris darwini draft genome.</title>
        <authorList>
            <person name="Kono N."/>
            <person name="Arakawa K."/>
        </authorList>
    </citation>
    <scope>NUCLEOTIDE SEQUENCE [LARGE SCALE GENOMIC DNA]</scope>
</reference>
<protein>
    <submittedName>
        <fullName evidence="1">Uncharacterized protein</fullName>
    </submittedName>
</protein>
<dbReference type="Proteomes" id="UP001054837">
    <property type="component" value="Unassembled WGS sequence"/>
</dbReference>
<accession>A0AAV4P9F0</accession>
<name>A0AAV4P9F0_9ARAC</name>
<dbReference type="EMBL" id="BPLQ01002542">
    <property type="protein sequence ID" value="GIX93820.1"/>
    <property type="molecule type" value="Genomic_DNA"/>
</dbReference>
<evidence type="ECO:0000313" key="2">
    <source>
        <dbReference type="Proteomes" id="UP001054837"/>
    </source>
</evidence>